<dbReference type="InterPro" id="IPR013766">
    <property type="entry name" value="Thioredoxin_domain"/>
</dbReference>
<comment type="caution">
    <text evidence="2">The sequence shown here is derived from an EMBL/GenBank/DDBJ whole genome shotgun (WGS) entry which is preliminary data.</text>
</comment>
<dbReference type="Pfam" id="PF13905">
    <property type="entry name" value="Thioredoxin_8"/>
    <property type="match status" value="1"/>
</dbReference>
<evidence type="ECO:0000313" key="3">
    <source>
        <dbReference type="Proteomes" id="UP001230188"/>
    </source>
</evidence>
<gene>
    <name evidence="2" type="ORF">CTAYLR_008814</name>
</gene>
<reference evidence="2" key="1">
    <citation type="submission" date="2023-01" db="EMBL/GenBank/DDBJ databases">
        <title>Metagenome sequencing of chrysophaentin producing Chrysophaeum taylorii.</title>
        <authorList>
            <person name="Davison J."/>
            <person name="Bewley C."/>
        </authorList>
    </citation>
    <scope>NUCLEOTIDE SEQUENCE</scope>
    <source>
        <strain evidence="2">NIES-1699</strain>
    </source>
</reference>
<dbReference type="PROSITE" id="PS51352">
    <property type="entry name" value="THIOREDOXIN_2"/>
    <property type="match status" value="1"/>
</dbReference>
<dbReference type="Proteomes" id="UP001230188">
    <property type="component" value="Unassembled WGS sequence"/>
</dbReference>
<proteinExistence type="predicted"/>
<keyword evidence="3" id="KW-1185">Reference proteome</keyword>
<evidence type="ECO:0000313" key="2">
    <source>
        <dbReference type="EMBL" id="KAJ8601971.1"/>
    </source>
</evidence>
<dbReference type="InterPro" id="IPR036249">
    <property type="entry name" value="Thioredoxin-like_sf"/>
</dbReference>
<dbReference type="InterPro" id="IPR012336">
    <property type="entry name" value="Thioredoxin-like_fold"/>
</dbReference>
<dbReference type="AlphaFoldDB" id="A0AAD7UBN1"/>
<accession>A0AAD7UBN1</accession>
<name>A0AAD7UBN1_9STRA</name>
<dbReference type="SUPFAM" id="SSF52833">
    <property type="entry name" value="Thioredoxin-like"/>
    <property type="match status" value="1"/>
</dbReference>
<protein>
    <recommendedName>
        <fullName evidence="1">Thioredoxin domain-containing protein</fullName>
    </recommendedName>
</protein>
<feature type="domain" description="Thioredoxin" evidence="1">
    <location>
        <begin position="14"/>
        <end position="150"/>
    </location>
</feature>
<dbReference type="Gene3D" id="3.40.30.10">
    <property type="entry name" value="Glutaredoxin"/>
    <property type="match status" value="1"/>
</dbReference>
<evidence type="ECO:0000259" key="1">
    <source>
        <dbReference type="PROSITE" id="PS51352"/>
    </source>
</evidence>
<sequence length="165" mass="17866">MRTTLLAAWFGVVHHRRSIIPKATSLDLVGPLDPPDTARFKGKRVALYFGAGWCPACARFEPSLLAFKAALDGDIELIYVSSDMPGASRAQALGLVEAKEPDDLKRRFGVWAGREVGTFGARGRRSGVPAVVVLGEHDLQEAAFLPAEAEGPSVLNNWPLDARWS</sequence>
<dbReference type="EMBL" id="JAQMWT010000392">
    <property type="protein sequence ID" value="KAJ8601971.1"/>
    <property type="molecule type" value="Genomic_DNA"/>
</dbReference>
<organism evidence="2 3">
    <name type="scientific">Chrysophaeum taylorii</name>
    <dbReference type="NCBI Taxonomy" id="2483200"/>
    <lineage>
        <taxon>Eukaryota</taxon>
        <taxon>Sar</taxon>
        <taxon>Stramenopiles</taxon>
        <taxon>Ochrophyta</taxon>
        <taxon>Pelagophyceae</taxon>
        <taxon>Pelagomonadales</taxon>
        <taxon>Pelagomonadaceae</taxon>
        <taxon>Chrysophaeum</taxon>
    </lineage>
</organism>